<accession>A0ABV1I2P7</accession>
<dbReference type="InterPro" id="IPR052710">
    <property type="entry name" value="CAAX_protease"/>
</dbReference>
<comment type="caution">
    <text evidence="3">The sequence shown here is derived from an EMBL/GenBank/DDBJ whole genome shotgun (WGS) entry which is preliminary data.</text>
</comment>
<protein>
    <submittedName>
        <fullName evidence="3">Type II CAAX endopeptidase family protein</fullName>
    </submittedName>
</protein>
<reference evidence="3 4" key="1">
    <citation type="submission" date="2024-03" db="EMBL/GenBank/DDBJ databases">
        <title>Human intestinal bacterial collection.</title>
        <authorList>
            <person name="Pauvert C."/>
            <person name="Hitch T.C.A."/>
            <person name="Clavel T."/>
        </authorList>
    </citation>
    <scope>NUCLEOTIDE SEQUENCE [LARGE SCALE GENOMIC DNA]</scope>
    <source>
        <strain evidence="3 4">CLA-AA-H78B</strain>
    </source>
</reference>
<evidence type="ECO:0000259" key="2">
    <source>
        <dbReference type="Pfam" id="PF02517"/>
    </source>
</evidence>
<gene>
    <name evidence="3" type="ORF">WMO62_11600</name>
</gene>
<feature type="transmembrane region" description="Helical" evidence="1">
    <location>
        <begin position="41"/>
        <end position="59"/>
    </location>
</feature>
<feature type="transmembrane region" description="Helical" evidence="1">
    <location>
        <begin position="12"/>
        <end position="35"/>
    </location>
</feature>
<feature type="transmembrane region" description="Helical" evidence="1">
    <location>
        <begin position="205"/>
        <end position="223"/>
    </location>
</feature>
<dbReference type="Proteomes" id="UP001470288">
    <property type="component" value="Unassembled WGS sequence"/>
</dbReference>
<dbReference type="InterPro" id="IPR003675">
    <property type="entry name" value="Rce1/LyrA-like_dom"/>
</dbReference>
<sequence length="225" mass="25074">MNVDRTKLNVYYLWRAIYPMPLYQVIQGLVLYIGLFPDDPLLRLGVGGILSILVFGWIYREDVKERCGHERGQKKEAPQFGAGAWMLVMLGGICVALVGNKLISLSGLAEWSDSYAQTSETLNSGTFVQKLICTGLIAPVAEELLIRGLVFTRLRDLMKPWTAILWSAIFFGVFHGNLVQGVYAAFCGLYLGWVMERFATLKAPIMAHMAANMAIIVLTALSFQF</sequence>
<keyword evidence="1" id="KW-0812">Transmembrane</keyword>
<evidence type="ECO:0000313" key="3">
    <source>
        <dbReference type="EMBL" id="MEQ2579468.1"/>
    </source>
</evidence>
<keyword evidence="1" id="KW-1133">Transmembrane helix</keyword>
<keyword evidence="1" id="KW-0472">Membrane</keyword>
<feature type="domain" description="CAAX prenyl protease 2/Lysostaphin resistance protein A-like" evidence="2">
    <location>
        <begin position="128"/>
        <end position="213"/>
    </location>
</feature>
<evidence type="ECO:0000313" key="4">
    <source>
        <dbReference type="Proteomes" id="UP001470288"/>
    </source>
</evidence>
<name>A0ABV1I2P7_9FIRM</name>
<dbReference type="RefSeq" id="WP_349144751.1">
    <property type="nucleotide sequence ID" value="NZ_JBBMFC010000021.1"/>
</dbReference>
<organism evidence="3 4">
    <name type="scientific">Hominiventricola aquisgranensis</name>
    <dbReference type="NCBI Taxonomy" id="3133164"/>
    <lineage>
        <taxon>Bacteria</taxon>
        <taxon>Bacillati</taxon>
        <taxon>Bacillota</taxon>
        <taxon>Clostridia</taxon>
        <taxon>Lachnospirales</taxon>
        <taxon>Lachnospiraceae</taxon>
        <taxon>Hominiventricola</taxon>
    </lineage>
</organism>
<keyword evidence="4" id="KW-1185">Reference proteome</keyword>
<dbReference type="Pfam" id="PF02517">
    <property type="entry name" value="Rce1-like"/>
    <property type="match status" value="1"/>
</dbReference>
<dbReference type="PANTHER" id="PTHR36435">
    <property type="entry name" value="SLR1288 PROTEIN"/>
    <property type="match status" value="1"/>
</dbReference>
<proteinExistence type="predicted"/>
<feature type="transmembrane region" description="Helical" evidence="1">
    <location>
        <begin position="163"/>
        <end position="193"/>
    </location>
</feature>
<feature type="transmembrane region" description="Helical" evidence="1">
    <location>
        <begin position="80"/>
        <end position="99"/>
    </location>
</feature>
<dbReference type="PANTHER" id="PTHR36435:SF1">
    <property type="entry name" value="CAAX AMINO TERMINAL PROTEASE FAMILY PROTEIN"/>
    <property type="match status" value="1"/>
</dbReference>
<evidence type="ECO:0000256" key="1">
    <source>
        <dbReference type="SAM" id="Phobius"/>
    </source>
</evidence>
<dbReference type="EMBL" id="JBBMFC010000021">
    <property type="protein sequence ID" value="MEQ2579468.1"/>
    <property type="molecule type" value="Genomic_DNA"/>
</dbReference>